<evidence type="ECO:0000259" key="7">
    <source>
        <dbReference type="Pfam" id="PF00931"/>
    </source>
</evidence>
<dbReference type="PANTHER" id="PTHR36766">
    <property type="entry name" value="PLANT BROAD-SPECTRUM MILDEW RESISTANCE PROTEIN RPW8"/>
    <property type="match status" value="1"/>
</dbReference>
<dbReference type="GO" id="GO:0004722">
    <property type="term" value="F:protein serine/threonine phosphatase activity"/>
    <property type="evidence" value="ECO:0007669"/>
    <property type="project" value="UniProtKB-EC"/>
</dbReference>
<dbReference type="AlphaFoldDB" id="B9RGE6"/>
<dbReference type="Pfam" id="PF18052">
    <property type="entry name" value="Rx_N"/>
    <property type="match status" value="1"/>
</dbReference>
<dbReference type="KEGG" id="rcu:8270921"/>
<dbReference type="EMBL" id="EQ973778">
    <property type="protein sequence ID" value="EEF49601.1"/>
    <property type="molecule type" value="Genomic_DNA"/>
</dbReference>
<evidence type="ECO:0000259" key="8">
    <source>
        <dbReference type="Pfam" id="PF18052"/>
    </source>
</evidence>
<dbReference type="SUPFAM" id="SSF52540">
    <property type="entry name" value="P-loop containing nucleoside triphosphate hydrolases"/>
    <property type="match status" value="1"/>
</dbReference>
<evidence type="ECO:0000256" key="1">
    <source>
        <dbReference type="ARBA" id="ARBA00022614"/>
    </source>
</evidence>
<keyword evidence="6" id="KW-0175">Coiled coil</keyword>
<dbReference type="SUPFAM" id="SSF52058">
    <property type="entry name" value="L domain-like"/>
    <property type="match status" value="2"/>
</dbReference>
<name>B9RGE6_RICCO</name>
<dbReference type="InParanoid" id="B9RGE6"/>
<dbReference type="GO" id="GO:0006952">
    <property type="term" value="P:defense response"/>
    <property type="evidence" value="ECO:0007669"/>
    <property type="project" value="UniProtKB-KW"/>
</dbReference>
<feature type="coiled-coil region" evidence="6">
    <location>
        <begin position="695"/>
        <end position="724"/>
    </location>
</feature>
<keyword evidence="11" id="KW-0378">Hydrolase</keyword>
<dbReference type="GO" id="GO:0043531">
    <property type="term" value="F:ADP binding"/>
    <property type="evidence" value="ECO:0007669"/>
    <property type="project" value="InterPro"/>
</dbReference>
<evidence type="ECO:0000256" key="6">
    <source>
        <dbReference type="SAM" id="Coils"/>
    </source>
</evidence>
<evidence type="ECO:0000259" key="9">
    <source>
        <dbReference type="Pfam" id="PF23559"/>
    </source>
</evidence>
<dbReference type="Gene3D" id="1.10.8.430">
    <property type="entry name" value="Helical domain of apoptotic protease-activating factors"/>
    <property type="match status" value="1"/>
</dbReference>
<dbReference type="InterPro" id="IPR032675">
    <property type="entry name" value="LRR_dom_sf"/>
</dbReference>
<dbReference type="Pfam" id="PF00931">
    <property type="entry name" value="NB-ARC"/>
    <property type="match status" value="1"/>
</dbReference>
<dbReference type="InterPro" id="IPR036388">
    <property type="entry name" value="WH-like_DNA-bd_sf"/>
</dbReference>
<reference evidence="12" key="1">
    <citation type="journal article" date="2010" name="Nat. Biotechnol.">
        <title>Draft genome sequence of the oilseed species Ricinus communis.</title>
        <authorList>
            <person name="Chan A.P."/>
            <person name="Crabtree J."/>
            <person name="Zhao Q."/>
            <person name="Lorenzi H."/>
            <person name="Orvis J."/>
            <person name="Puiu D."/>
            <person name="Melake-Berhan A."/>
            <person name="Jones K.M."/>
            <person name="Redman J."/>
            <person name="Chen G."/>
            <person name="Cahoon E.B."/>
            <person name="Gedil M."/>
            <person name="Stanke M."/>
            <person name="Haas B.J."/>
            <person name="Wortman J.R."/>
            <person name="Fraser-Liggett C.M."/>
            <person name="Ravel J."/>
            <person name="Rabinowicz P.D."/>
        </authorList>
    </citation>
    <scope>NUCLEOTIDE SEQUENCE [LARGE SCALE GENOMIC DNA]</scope>
    <source>
        <strain evidence="12">cv. Hale</strain>
    </source>
</reference>
<sequence>MAELAGGAFLSSFMQILFDRLTFNGAQKGALVLKSLKEIMMLINPVLLDAEEKQISVRAVKTWLLEVKDALYEADDLLDEIAYETLRSKLVTESQKQQKWNFFPSASSNPLKKKVEEKLESVLQRIQFLAHLKDALGLVEYSAGEQSPSFRVPTTPLVDDQRIYGRDDDKEAAMELLLSDDINDDNLGVISIVGMGGLGKTTLAQLLFNDSRASERFDLRLWVCVSEEFDVLKVSKYILEFFNLEASDSFKGLKELQQELMERLSGKRFLLVLDDVWNEDRYSWEVLWRPLNCGAKGSKIVVTTRSFKVASIMSTAPPYVLGPLTGDDCWRLFSLHAFHGNFDAHPELKEIGKQIVHKCRGVPLAAKVIGGLLRYKRNVGEWMNILHSNAWDLADGYVLPSLRLQYLHLPSHLKQCFTYCAIFPQDYEFQMEELILLWMAEGFLDQTREHEKMVVGYGFFNDLVLRSFFQESYRRSCFIMHDLVNDLAQLESQEFCFRLERNRMDGVVSKKTRHLSFVMSESNTSEIFDRIYEEAPFLRTFVSLERLSSSSSKHINNKVLHDLVSKLHRLRVLSLSGYNSIDRLPDPIGNLIHLRYLNVSRMSIRKLPDSVCNLYNLQTLILLWCEYLIELPAKMGQLINLCYLEIARTKLQEMPPRMGKLMKLQKLTYFIVGRQSESTLKELAELQQLQGEFCIQNLQNVVDVQDASKANLKAKKQLKKLELRWDAETDDTLQDLGVLLLLQPHTNLKCLSIVGYGGTRFPNWVGDPSFANIVILTLRRCKYCSVLPPLGRLESLKELSIIAFDMVEAVGPEFYGSSTARKTSFGSLEILRFERMLNWREWYSYEQANEGAAFPLLQELYLIECPNLVKALPSHLPSLKILGIERCQKLLADSLPRAPSVLQMKLKDDDNHHVLLEESENEIRNWELLKSFSSKLFPMVEALRIITCPNLNSVSASERHYGDFTLLDSMEIGGCRDLLSFSEGGLTAQNLTRLSLWGFPNLKSLPQSMHSSFPSLVALQISDCPELELFPAGGLPSKLQSLEIDSCNKLIAGRLGWDLQLLPSLSHFRIGMNDDVESFPEKTLLPSSLASLEIEHFQNLQCLDYEGLQQLTLLKQLTICNCPKLQSMPEEGLPKSLSSLSICNCLLLERRCQWGKGEDWPKISHVSCVKINYHKIN</sequence>
<keyword evidence="1" id="KW-0433">Leucine-rich repeat</keyword>
<dbReference type="Gene3D" id="3.80.10.10">
    <property type="entry name" value="Ribonuclease Inhibitor"/>
    <property type="match status" value="4"/>
</dbReference>
<dbReference type="InterPro" id="IPR042197">
    <property type="entry name" value="Apaf_helical"/>
</dbReference>
<dbReference type="PANTHER" id="PTHR36766:SF51">
    <property type="entry name" value="DISEASE RESISTANCE RPP13-LIKE PROTEIN 1"/>
    <property type="match status" value="1"/>
</dbReference>
<keyword evidence="4" id="KW-0611">Plant defense</keyword>
<dbReference type="FunFam" id="3.40.50.300:FF:001091">
    <property type="entry name" value="Probable disease resistance protein At1g61300"/>
    <property type="match status" value="1"/>
</dbReference>
<accession>B9RGE6</accession>
<dbReference type="InterPro" id="IPR056789">
    <property type="entry name" value="LRR_R13L1-DRL21"/>
</dbReference>
<dbReference type="EC" id="3.1.3.16" evidence="11"/>
<keyword evidence="3" id="KW-0547">Nucleotide-binding</keyword>
<evidence type="ECO:0000313" key="12">
    <source>
        <dbReference type="Proteomes" id="UP000008311"/>
    </source>
</evidence>
<dbReference type="Gene3D" id="1.20.5.4130">
    <property type="match status" value="1"/>
</dbReference>
<evidence type="ECO:0000256" key="5">
    <source>
        <dbReference type="ARBA" id="ARBA00022840"/>
    </source>
</evidence>
<dbReference type="InterPro" id="IPR002182">
    <property type="entry name" value="NB-ARC"/>
</dbReference>
<keyword evidence="2" id="KW-0677">Repeat</keyword>
<dbReference type="Pfam" id="PF23559">
    <property type="entry name" value="WHD_DRP"/>
    <property type="match status" value="1"/>
</dbReference>
<dbReference type="FunFam" id="1.10.10.10:FF:000322">
    <property type="entry name" value="Probable disease resistance protein At1g63360"/>
    <property type="match status" value="1"/>
</dbReference>
<proteinExistence type="predicted"/>
<dbReference type="FunCoup" id="B9RGE6">
    <property type="interactions" value="358"/>
</dbReference>
<feature type="domain" description="Disease resistance N-terminal" evidence="8">
    <location>
        <begin position="10"/>
        <end position="97"/>
    </location>
</feature>
<evidence type="ECO:0000256" key="2">
    <source>
        <dbReference type="ARBA" id="ARBA00022737"/>
    </source>
</evidence>
<dbReference type="InterPro" id="IPR041118">
    <property type="entry name" value="Rx_N"/>
</dbReference>
<feature type="domain" description="Disease resistance protein winged helix" evidence="9">
    <location>
        <begin position="422"/>
        <end position="488"/>
    </location>
</feature>
<dbReference type="eggNOG" id="KOG4658">
    <property type="taxonomic scope" value="Eukaryota"/>
</dbReference>
<dbReference type="GO" id="GO:0051707">
    <property type="term" value="P:response to other organism"/>
    <property type="evidence" value="ECO:0007669"/>
    <property type="project" value="UniProtKB-ARBA"/>
</dbReference>
<dbReference type="Gene3D" id="3.40.50.300">
    <property type="entry name" value="P-loop containing nucleotide triphosphate hydrolases"/>
    <property type="match status" value="1"/>
</dbReference>
<keyword evidence="12" id="KW-1185">Reference proteome</keyword>
<evidence type="ECO:0000256" key="4">
    <source>
        <dbReference type="ARBA" id="ARBA00022821"/>
    </source>
</evidence>
<protein>
    <submittedName>
        <fullName evidence="11">Disease resistance protein RGA2, putative</fullName>
        <ecNumber evidence="11">3.1.3.16</ecNumber>
    </submittedName>
</protein>
<dbReference type="PRINTS" id="PR00364">
    <property type="entry name" value="DISEASERSIST"/>
</dbReference>
<feature type="domain" description="R13L1/DRL21-like LRR repeat region" evidence="10">
    <location>
        <begin position="680"/>
        <end position="802"/>
    </location>
</feature>
<dbReference type="Gene3D" id="1.10.10.10">
    <property type="entry name" value="Winged helix-like DNA-binding domain superfamily/Winged helix DNA-binding domain"/>
    <property type="match status" value="1"/>
</dbReference>
<evidence type="ECO:0000313" key="11">
    <source>
        <dbReference type="EMBL" id="EEF49601.1"/>
    </source>
</evidence>
<dbReference type="Pfam" id="PF25019">
    <property type="entry name" value="LRR_R13L1-DRL21"/>
    <property type="match status" value="1"/>
</dbReference>
<gene>
    <name evidence="11" type="ORF">RCOM_1453390</name>
</gene>
<feature type="domain" description="NB-ARC" evidence="7">
    <location>
        <begin position="170"/>
        <end position="341"/>
    </location>
</feature>
<dbReference type="InterPro" id="IPR027417">
    <property type="entry name" value="P-loop_NTPase"/>
</dbReference>
<dbReference type="InterPro" id="IPR058922">
    <property type="entry name" value="WHD_DRP"/>
</dbReference>
<keyword evidence="5" id="KW-0067">ATP-binding</keyword>
<organism evidence="11 12">
    <name type="scientific">Ricinus communis</name>
    <name type="common">Castor bean</name>
    <dbReference type="NCBI Taxonomy" id="3988"/>
    <lineage>
        <taxon>Eukaryota</taxon>
        <taxon>Viridiplantae</taxon>
        <taxon>Streptophyta</taxon>
        <taxon>Embryophyta</taxon>
        <taxon>Tracheophyta</taxon>
        <taxon>Spermatophyta</taxon>
        <taxon>Magnoliopsida</taxon>
        <taxon>eudicotyledons</taxon>
        <taxon>Gunneridae</taxon>
        <taxon>Pentapetalae</taxon>
        <taxon>rosids</taxon>
        <taxon>fabids</taxon>
        <taxon>Malpighiales</taxon>
        <taxon>Euphorbiaceae</taxon>
        <taxon>Acalyphoideae</taxon>
        <taxon>Acalypheae</taxon>
        <taxon>Ricinus</taxon>
    </lineage>
</organism>
<evidence type="ECO:0000256" key="3">
    <source>
        <dbReference type="ARBA" id="ARBA00022741"/>
    </source>
</evidence>
<dbReference type="OrthoDB" id="1733640at2759"/>
<dbReference type="Proteomes" id="UP000008311">
    <property type="component" value="Unassembled WGS sequence"/>
</dbReference>
<evidence type="ECO:0000259" key="10">
    <source>
        <dbReference type="Pfam" id="PF25019"/>
    </source>
</evidence>
<dbReference type="GO" id="GO:0005524">
    <property type="term" value="F:ATP binding"/>
    <property type="evidence" value="ECO:0007669"/>
    <property type="project" value="UniProtKB-KW"/>
</dbReference>